<dbReference type="Gene3D" id="2.50.20.20">
    <property type="match status" value="1"/>
</dbReference>
<accession>A0A1Q2C8I3</accession>
<evidence type="ECO:0000313" key="1">
    <source>
        <dbReference type="EMBL" id="AQP40038.1"/>
    </source>
</evidence>
<dbReference type="Pfam" id="PF20316">
    <property type="entry name" value="DUF6612"/>
    <property type="match status" value="1"/>
</dbReference>
<name>A0A1Q2C8I3_ANAHA</name>
<dbReference type="Proteomes" id="UP000188159">
    <property type="component" value="Chromosome"/>
</dbReference>
<gene>
    <name evidence="1" type="ORF">DO83_10920</name>
</gene>
<dbReference type="InterPro" id="IPR046720">
    <property type="entry name" value="DUF6612"/>
</dbReference>
<evidence type="ECO:0000313" key="2">
    <source>
        <dbReference type="Proteomes" id="UP000188159"/>
    </source>
</evidence>
<organism evidence="1 2">
    <name type="scientific">Anaerostipes hadrus</name>
    <dbReference type="NCBI Taxonomy" id="649756"/>
    <lineage>
        <taxon>Bacteria</taxon>
        <taxon>Bacillati</taxon>
        <taxon>Bacillota</taxon>
        <taxon>Clostridia</taxon>
        <taxon>Lachnospirales</taxon>
        <taxon>Lachnospiraceae</taxon>
        <taxon>Anaerostipes</taxon>
    </lineage>
</organism>
<sequence>MEGFIMKIRIKKVTALLLSCMLLFSISGCQKKRTAKEVLESSLKQSSKLKDADFSGEASYKIANSEASSSSNVTIKMNFDTKLQTVDKDQLKMSMTSTLNMLGQTMDMNMYYSDGYYYMNTNGTKQKIKMDIAGLQKQIQSTTGQTSLSAKYYKDLKLSEKDGNTVLKYSINNDGLNQYVKDVTSQMTTVTGGSNSIKISSLTGTKTLNDKDLPVKESIQMVMESGDNETGSITLKMNLTYHDPGKSVTVTLPDDLNTYQEISN</sequence>
<dbReference type="AlphaFoldDB" id="A0A1Q2C8I3"/>
<proteinExistence type="predicted"/>
<protein>
    <submittedName>
        <fullName evidence="1">Uncharacterized protein</fullName>
    </submittedName>
</protein>
<reference evidence="1 2" key="1">
    <citation type="journal article" date="2016" name="Sci. Rep.">
        <title>Accelerated dysbiosis of gut microbiota during aggravation of DSS-induced colitis by a butyrate-producing bacterium.</title>
        <authorList>
            <person name="Zhang Q."/>
            <person name="Wu Y."/>
            <person name="Wang J."/>
            <person name="Wu G."/>
            <person name="Long W."/>
            <person name="Xue Z."/>
            <person name="Wang L."/>
            <person name="Zhang X."/>
            <person name="Pang X."/>
            <person name="Zhao Y."/>
            <person name="Zhao L."/>
            <person name="Zhang C."/>
        </authorList>
    </citation>
    <scope>NUCLEOTIDE SEQUENCE [LARGE SCALE GENOMIC DNA]</scope>
    <source>
        <strain evidence="1 2">BPB5</strain>
    </source>
</reference>
<dbReference type="EMBL" id="CP012098">
    <property type="protein sequence ID" value="AQP40038.1"/>
    <property type="molecule type" value="Genomic_DNA"/>
</dbReference>
<dbReference type="PROSITE" id="PS51257">
    <property type="entry name" value="PROKAR_LIPOPROTEIN"/>
    <property type="match status" value="1"/>
</dbReference>